<organism evidence="2">
    <name type="scientific">Setaria italica</name>
    <name type="common">Foxtail millet</name>
    <name type="synonym">Panicum italicum</name>
    <dbReference type="NCBI Taxonomy" id="4555"/>
    <lineage>
        <taxon>Eukaryota</taxon>
        <taxon>Viridiplantae</taxon>
        <taxon>Streptophyta</taxon>
        <taxon>Embryophyta</taxon>
        <taxon>Tracheophyta</taxon>
        <taxon>Spermatophyta</taxon>
        <taxon>Magnoliopsida</taxon>
        <taxon>Liliopsida</taxon>
        <taxon>Poales</taxon>
        <taxon>Poaceae</taxon>
        <taxon>PACMAD clade</taxon>
        <taxon>Panicoideae</taxon>
        <taxon>Panicodae</taxon>
        <taxon>Paniceae</taxon>
        <taxon>Cenchrinae</taxon>
        <taxon>Setaria</taxon>
    </lineage>
</organism>
<dbReference type="GO" id="GO:0017148">
    <property type="term" value="P:negative regulation of translation"/>
    <property type="evidence" value="ECO:0007669"/>
    <property type="project" value="UniProtKB-KW"/>
</dbReference>
<comment type="catalytic activity">
    <reaction evidence="1">
        <text>Endohydrolysis of the N-glycosidic bond at one specific adenosine on the 28S rRNA.</text>
        <dbReference type="EC" id="3.2.2.22"/>
    </reaction>
</comment>
<dbReference type="SUPFAM" id="SSF56371">
    <property type="entry name" value="Ribosome inactivating proteins (RIP)"/>
    <property type="match status" value="1"/>
</dbReference>
<keyword evidence="1" id="KW-0652">Protein synthesis inhibitor</keyword>
<dbReference type="InterPro" id="IPR001574">
    <property type="entry name" value="Ribosome_inactivat_prot"/>
</dbReference>
<dbReference type="EC" id="3.2.2.22" evidence="1"/>
<dbReference type="GO" id="GO:0006952">
    <property type="term" value="P:defense response"/>
    <property type="evidence" value="ECO:0007669"/>
    <property type="project" value="UniProtKB-KW"/>
</dbReference>
<name>A0A368S6F5_SETIT</name>
<reference evidence="2" key="1">
    <citation type="journal article" date="2012" name="Nat. Biotechnol.">
        <title>Reference genome sequence of the model plant Setaria.</title>
        <authorList>
            <person name="Bennetzen J.L."/>
            <person name="Schmutz J."/>
            <person name="Wang H."/>
            <person name="Percifield R."/>
            <person name="Hawkins J."/>
            <person name="Pontaroli A.C."/>
            <person name="Estep M."/>
            <person name="Feng L."/>
            <person name="Vaughn J.N."/>
            <person name="Grimwood J."/>
            <person name="Jenkins J."/>
            <person name="Barry K."/>
            <person name="Lindquist E."/>
            <person name="Hellsten U."/>
            <person name="Deshpande S."/>
            <person name="Wang X."/>
            <person name="Wu X."/>
            <person name="Mitros T."/>
            <person name="Triplett J."/>
            <person name="Yang X."/>
            <person name="Ye C.Y."/>
            <person name="Mauro-Herrera M."/>
            <person name="Wang L."/>
            <person name="Li P."/>
            <person name="Sharma M."/>
            <person name="Sharma R."/>
            <person name="Ronald P.C."/>
            <person name="Panaud O."/>
            <person name="Kellogg E.A."/>
            <person name="Brutnell T.P."/>
            <person name="Doust A.N."/>
            <person name="Tuskan G.A."/>
            <person name="Rokhsar D."/>
            <person name="Devos K.M."/>
        </authorList>
    </citation>
    <scope>NUCLEOTIDE SEQUENCE [LARGE SCALE GENOMIC DNA]</scope>
    <source>
        <strain evidence="2">Yugu1</strain>
    </source>
</reference>
<comment type="similarity">
    <text evidence="1">Belongs to the ribosome-inactivating protein family.</text>
</comment>
<keyword evidence="1" id="KW-0800">Toxin</keyword>
<dbReference type="EMBL" id="CM003535">
    <property type="protein sequence ID" value="RCV37430.1"/>
    <property type="molecule type" value="Genomic_DNA"/>
</dbReference>
<dbReference type="OrthoDB" id="680012at2759"/>
<proteinExistence type="inferred from homology"/>
<dbReference type="PANTHER" id="PTHR33453">
    <property type="match status" value="1"/>
</dbReference>
<keyword evidence="1" id="KW-0611">Plant defense</keyword>
<gene>
    <name evidence="2" type="ORF">SETIT_8G062000v2</name>
</gene>
<dbReference type="Pfam" id="PF00161">
    <property type="entry name" value="RIP"/>
    <property type="match status" value="1"/>
</dbReference>
<reference evidence="2" key="2">
    <citation type="submission" date="2015-07" db="EMBL/GenBank/DDBJ databases">
        <authorList>
            <person name="Noorani M."/>
        </authorList>
    </citation>
    <scope>NUCLEOTIDE SEQUENCE</scope>
    <source>
        <strain evidence="2">Yugu1</strain>
    </source>
</reference>
<evidence type="ECO:0000256" key="1">
    <source>
        <dbReference type="RuleBase" id="RU004915"/>
    </source>
</evidence>
<dbReference type="GO" id="GO:0090729">
    <property type="term" value="F:toxin activity"/>
    <property type="evidence" value="ECO:0007669"/>
    <property type="project" value="UniProtKB-KW"/>
</dbReference>
<sequence>MVGSARFFYHQGCYWRGSLNICCSDCFVMRISLSDNKYRVIRLPTEDREFYLGKSINNVMGHGSYNNFTIGDMNKILMKILMWGVTKQLWKRKWERNLSGTLTMIMFSNMEAFMSGVDRQFALTTTRPHIEKRPVLGAQKSRPDSWVNVTLIGQGHAECTLAIRADTLYLVGFKPKGGSWYAFKNRNHLIQGSTALTFSDDFNSLTGGGTYKDLVKVAVGKNPAQESLNILPNYRHGTTSEQDTKKALVRFVLMFCGAARFQPIRADVTAAWGQAEGGKLRPCLLREPNYCSNTVAFRLYL</sequence>
<evidence type="ECO:0000313" key="2">
    <source>
        <dbReference type="EMBL" id="RCV37430.1"/>
    </source>
</evidence>
<dbReference type="STRING" id="4555.A0A368S6F5"/>
<keyword evidence="1" id="KW-0378">Hydrolase</keyword>
<dbReference type="Gene3D" id="3.40.420.10">
    <property type="entry name" value="Ricin (A subunit), domain 1"/>
    <property type="match status" value="1"/>
</dbReference>
<dbReference type="AlphaFoldDB" id="A0A368S6F5"/>
<dbReference type="PANTHER" id="PTHR33453:SF11">
    <property type="entry name" value="RRNA N-GLYCOSYLASE"/>
    <property type="match status" value="1"/>
</dbReference>
<dbReference type="InterPro" id="IPR036041">
    <property type="entry name" value="Ribosome-inact_prot_sf"/>
</dbReference>
<protein>
    <recommendedName>
        <fullName evidence="1">rRNA N-glycosylase</fullName>
        <ecNumber evidence="1">3.2.2.22</ecNumber>
    </recommendedName>
</protein>
<dbReference type="InterPro" id="IPR016138">
    <property type="entry name" value="Ribosome_inactivat_prot_sub1"/>
</dbReference>
<accession>A0A368S6F5</accession>
<dbReference type="GO" id="GO:0030598">
    <property type="term" value="F:rRNA N-glycosylase activity"/>
    <property type="evidence" value="ECO:0007669"/>
    <property type="project" value="UniProtKB-EC"/>
</dbReference>